<keyword evidence="9" id="KW-0325">Glycoprotein</keyword>
<dbReference type="Proteomes" id="UP000504640">
    <property type="component" value="Unplaced"/>
</dbReference>
<feature type="domain" description="PA" evidence="19">
    <location>
        <begin position="88"/>
        <end position="160"/>
    </location>
</feature>
<dbReference type="AlphaFoldDB" id="A0A6J3GU42"/>
<evidence type="ECO:0000259" key="19">
    <source>
        <dbReference type="Pfam" id="PF02225"/>
    </source>
</evidence>
<feature type="transmembrane region" description="Helical" evidence="17">
    <location>
        <begin position="473"/>
        <end position="496"/>
    </location>
</feature>
<dbReference type="Pfam" id="PF04258">
    <property type="entry name" value="Peptidase_A22B"/>
    <property type="match status" value="1"/>
</dbReference>
<evidence type="ECO:0000256" key="11">
    <source>
        <dbReference type="ARBA" id="ARBA00057944"/>
    </source>
</evidence>
<evidence type="ECO:0000256" key="16">
    <source>
        <dbReference type="SAM" id="MobiDB-lite"/>
    </source>
</evidence>
<evidence type="ECO:0000256" key="4">
    <source>
        <dbReference type="ARBA" id="ARBA00022729"/>
    </source>
</evidence>
<dbReference type="Pfam" id="PF02225">
    <property type="entry name" value="PA"/>
    <property type="match status" value="1"/>
</dbReference>
<evidence type="ECO:0000256" key="2">
    <source>
        <dbReference type="ARBA" id="ARBA00022670"/>
    </source>
</evidence>
<name>A0A6J3GU42_SAPAP</name>
<feature type="transmembrane region" description="Helical" evidence="17">
    <location>
        <begin position="324"/>
        <end position="343"/>
    </location>
</feature>
<evidence type="ECO:0000256" key="7">
    <source>
        <dbReference type="ARBA" id="ARBA00022989"/>
    </source>
</evidence>
<evidence type="ECO:0000256" key="14">
    <source>
        <dbReference type="ARBA" id="ARBA00069830"/>
    </source>
</evidence>
<dbReference type="RefSeq" id="XP_032121888.1">
    <property type="nucleotide sequence ID" value="XM_032265997.1"/>
</dbReference>
<evidence type="ECO:0000256" key="5">
    <source>
        <dbReference type="ARBA" id="ARBA00022801"/>
    </source>
</evidence>
<evidence type="ECO:0000256" key="18">
    <source>
        <dbReference type="SAM" id="SignalP"/>
    </source>
</evidence>
<dbReference type="PANTHER" id="PTHR12174:SF38">
    <property type="entry name" value="SIGNAL PEPTIDE PEPTIDASE-LIKE 2C"/>
    <property type="match status" value="1"/>
</dbReference>
<dbReference type="GO" id="GO:0005765">
    <property type="term" value="C:lysosomal membrane"/>
    <property type="evidence" value="ECO:0007669"/>
    <property type="project" value="TreeGrafter"/>
</dbReference>
<feature type="transmembrane region" description="Helical" evidence="17">
    <location>
        <begin position="443"/>
        <end position="461"/>
    </location>
</feature>
<evidence type="ECO:0000313" key="20">
    <source>
        <dbReference type="Proteomes" id="UP000504640"/>
    </source>
</evidence>
<feature type="region of interest" description="Disordered" evidence="16">
    <location>
        <begin position="216"/>
        <end position="241"/>
    </location>
</feature>
<dbReference type="CTD" id="162540"/>
<evidence type="ECO:0000256" key="10">
    <source>
        <dbReference type="ARBA" id="ARBA00057439"/>
    </source>
</evidence>
<evidence type="ECO:0000256" key="9">
    <source>
        <dbReference type="ARBA" id="ARBA00023180"/>
    </source>
</evidence>
<dbReference type="PANTHER" id="PTHR12174">
    <property type="entry name" value="SIGNAL PEPTIDE PEPTIDASE"/>
    <property type="match status" value="1"/>
</dbReference>
<keyword evidence="2" id="KW-0645">Protease</keyword>
<feature type="transmembrane region" description="Helical" evidence="17">
    <location>
        <begin position="185"/>
        <end position="207"/>
    </location>
</feature>
<evidence type="ECO:0000256" key="13">
    <source>
        <dbReference type="ARBA" id="ARBA00061892"/>
    </source>
</evidence>
<dbReference type="GeneID" id="116541649"/>
<proteinExistence type="inferred from homology"/>
<evidence type="ECO:0000256" key="3">
    <source>
        <dbReference type="ARBA" id="ARBA00022692"/>
    </source>
</evidence>
<dbReference type="InterPro" id="IPR003137">
    <property type="entry name" value="PA_domain"/>
</dbReference>
<feature type="signal peptide" evidence="18">
    <location>
        <begin position="1"/>
        <end position="22"/>
    </location>
</feature>
<evidence type="ECO:0000313" key="21">
    <source>
        <dbReference type="RefSeq" id="XP_032121888.1"/>
    </source>
</evidence>
<feature type="region of interest" description="Disordered" evidence="16">
    <location>
        <begin position="539"/>
        <end position="624"/>
    </location>
</feature>
<dbReference type="SMART" id="SM00730">
    <property type="entry name" value="PSN"/>
    <property type="match status" value="1"/>
</dbReference>
<comment type="subcellular location">
    <subcellularLocation>
        <location evidence="12">Endoplasmic reticulum membrane</location>
        <topology evidence="12">Multi-pass membrane protein</topology>
        <orientation evidence="12">Lumenal side</orientation>
    </subcellularLocation>
</comment>
<keyword evidence="6" id="KW-0256">Endoplasmic reticulum</keyword>
<reference evidence="21" key="1">
    <citation type="submission" date="2025-08" db="UniProtKB">
        <authorList>
            <consortium name="RefSeq"/>
        </authorList>
    </citation>
    <scope>IDENTIFICATION</scope>
    <source>
        <tissue evidence="21">Blood</tissue>
    </source>
</reference>
<keyword evidence="5" id="KW-0378">Hydrolase</keyword>
<evidence type="ECO:0000256" key="17">
    <source>
        <dbReference type="SAM" id="Phobius"/>
    </source>
</evidence>
<keyword evidence="7 17" id="KW-1133">Transmembrane helix</keyword>
<accession>A0A6J3GU42</accession>
<feature type="compositionally biased region" description="Polar residues" evidence="16">
    <location>
        <begin position="584"/>
        <end position="594"/>
    </location>
</feature>
<dbReference type="Gene3D" id="3.50.30.30">
    <property type="match status" value="1"/>
</dbReference>
<dbReference type="GO" id="GO:0030660">
    <property type="term" value="C:Golgi-associated vesicle membrane"/>
    <property type="evidence" value="ECO:0007669"/>
    <property type="project" value="TreeGrafter"/>
</dbReference>
<feature type="chain" id="PRO_5027018296" description="Signal peptide peptidase-like 2C" evidence="18">
    <location>
        <begin position="23"/>
        <end position="686"/>
    </location>
</feature>
<evidence type="ECO:0000256" key="6">
    <source>
        <dbReference type="ARBA" id="ARBA00022824"/>
    </source>
</evidence>
<keyword evidence="3 17" id="KW-0812">Transmembrane</keyword>
<gene>
    <name evidence="21" type="primary">SPPL2C</name>
</gene>
<dbReference type="GO" id="GO:0042500">
    <property type="term" value="F:aspartic endopeptidase activity, intramembrane cleaving"/>
    <property type="evidence" value="ECO:0007669"/>
    <property type="project" value="InterPro"/>
</dbReference>
<dbReference type="GO" id="GO:0098554">
    <property type="term" value="C:cytoplasmic side of endoplasmic reticulum membrane"/>
    <property type="evidence" value="ECO:0007669"/>
    <property type="project" value="TreeGrafter"/>
</dbReference>
<evidence type="ECO:0000256" key="12">
    <source>
        <dbReference type="ARBA" id="ARBA00060406"/>
    </source>
</evidence>
<dbReference type="FunFam" id="3.50.30.30:FF:000035">
    <property type="entry name" value="Signal peptide peptidase like 2C"/>
    <property type="match status" value="1"/>
</dbReference>
<evidence type="ECO:0000256" key="15">
    <source>
        <dbReference type="ARBA" id="ARBA00081172"/>
    </source>
</evidence>
<dbReference type="InterPro" id="IPR007369">
    <property type="entry name" value="Peptidase_A22B_SPP"/>
</dbReference>
<keyword evidence="4 18" id="KW-0732">Signal</keyword>
<feature type="transmembrane region" description="Helical" evidence="17">
    <location>
        <begin position="379"/>
        <end position="398"/>
    </location>
</feature>
<sequence>MACLGFLSAMGFLLLISSVARGEYGVVHVVSENWSKDYCILFSSDYITLPRDLDHAPLLPLYDGTKVTWCPGEDSLRQAQLSSPSQRPLRQTTAMVMRGNCSFHTKGWLAQGQGAHGLLIVSRVSDQQCSDTTPVPQDPRQPLPDLTIPVAILHYADMLDILSHTRGGAVVHVAMYAPPEPIIDYNMLVIFVLAVGTVAAGGYWAGLTEANRLQRQRARGGGGPGGHHPPPEAAAAAAEGAQQEDDEDIPVDFTPAMTGMVITVSCSLMLLLYFFYDYFVYVMIGIFSLGAGTGLYSCLSPLVRCLPLHQYQRPPHGLRASLPLPLLLLASLCTTVIVFWVAYRNKDPWAWLLQDALGISYCLFILHRVRLPTLKNCSSFLLALLAFDVFFVFITPFFTKTGESIMVQVAAGPAESSSHEKLPMVLRVPRLRVSALTLCDQPFSILGFGDIVVPGFLVAYCCRFDVQVRSRQVYFAACTVAYAVGLLLTFMAMVLMQMGQPALLYLVSSTLLTSLAVAACRRELSLFWTGQGRVKTPGLCRAPSAGSRQKQEGAADAHTASLLERDTSQGVGDLDSCPGEDTAETVTISKNEATTPEDHSDSSEGWSDANLDPNELPSIPPGASEELMPLMPMAMLIPLVPLMAPHSELGHVHAQAQAHDTSLPLAGLHKRKGLKVRKSMLTQAPL</sequence>
<keyword evidence="20" id="KW-1185">Reference proteome</keyword>
<comment type="similarity">
    <text evidence="1">Belongs to the peptidase A22B family.</text>
</comment>
<dbReference type="InterPro" id="IPR006639">
    <property type="entry name" value="Preselin/SPP"/>
</dbReference>
<dbReference type="GO" id="GO:0098553">
    <property type="term" value="C:lumenal side of endoplasmic reticulum membrane"/>
    <property type="evidence" value="ECO:0007669"/>
    <property type="project" value="UniProtKB-ARBA"/>
</dbReference>
<evidence type="ECO:0000256" key="8">
    <source>
        <dbReference type="ARBA" id="ARBA00023136"/>
    </source>
</evidence>
<evidence type="ECO:0000256" key="1">
    <source>
        <dbReference type="ARBA" id="ARBA00006859"/>
    </source>
</evidence>
<comment type="subunit">
    <text evidence="13">Interacts (via active sites) with FREY; the interaction stabilizes FREY1 protein and inhibits SPPL2C proteolytic activity.</text>
</comment>
<comment type="function">
    <text evidence="11">Sperm-specific intramembrane-cleaving aspartic protease (I-CLiP) that cleaves distinct tail-anchored proteins and SNARE proteins. In elongated spermatids, modulates intracellular Ca(2+) homeostasis by controlling PLN abundance through proteolytic cleavage. During spermatogenesis, processes SNARE proteins and impacts vesicular trafficking which supports compartmental reorganization in maturating spermatids and may play a role in formation of the acrosome.</text>
</comment>
<comment type="function">
    <text evidence="10">In round spermatids, acts as a scaffold protein supporting FREY1 in IZUMO1 recruitment at the endoplasmic reticulum membrane and coordination of IZUMO1 complex assembly. Stabilizes FREY1 at the endoplasmic reticulum membrane through interaction. May recruit IZUMO1 interaction partners.</text>
</comment>
<dbReference type="GO" id="GO:0042803">
    <property type="term" value="F:protein homodimerization activity"/>
    <property type="evidence" value="ECO:0007669"/>
    <property type="project" value="UniProtKB-ARBA"/>
</dbReference>
<organism evidence="20 21">
    <name type="scientific">Sapajus apella</name>
    <name type="common">Brown-capped capuchin</name>
    <name type="synonym">Cebus apella</name>
    <dbReference type="NCBI Taxonomy" id="9515"/>
    <lineage>
        <taxon>Eukaryota</taxon>
        <taxon>Metazoa</taxon>
        <taxon>Chordata</taxon>
        <taxon>Craniata</taxon>
        <taxon>Vertebrata</taxon>
        <taxon>Euteleostomi</taxon>
        <taxon>Mammalia</taxon>
        <taxon>Eutheria</taxon>
        <taxon>Euarchontoglires</taxon>
        <taxon>Primates</taxon>
        <taxon>Haplorrhini</taxon>
        <taxon>Platyrrhini</taxon>
        <taxon>Cebidae</taxon>
        <taxon>Cebinae</taxon>
        <taxon>Sapajus</taxon>
    </lineage>
</organism>
<protein>
    <recommendedName>
        <fullName evidence="14">Signal peptide peptidase-like 2C</fullName>
    </recommendedName>
    <alternativeName>
        <fullName evidence="15">Intramembrane protease 5</fullName>
    </alternativeName>
</protein>
<dbReference type="GO" id="GO:0033619">
    <property type="term" value="P:membrane protein proteolysis"/>
    <property type="evidence" value="ECO:0007669"/>
    <property type="project" value="TreeGrafter"/>
</dbReference>
<keyword evidence="8 17" id="KW-0472">Membrane</keyword>